<keyword evidence="2" id="KW-0812">Transmembrane</keyword>
<dbReference type="AlphaFoldDB" id="A0AAD6Z616"/>
<evidence type="ECO:0000256" key="1">
    <source>
        <dbReference type="SAM" id="MobiDB-lite"/>
    </source>
</evidence>
<keyword evidence="2" id="KW-0472">Membrane</keyword>
<protein>
    <submittedName>
        <fullName evidence="3">Uncharacterized protein</fullName>
    </submittedName>
</protein>
<feature type="region of interest" description="Disordered" evidence="1">
    <location>
        <begin position="99"/>
        <end position="132"/>
    </location>
</feature>
<dbReference type="EMBL" id="JARIHO010000084">
    <property type="protein sequence ID" value="KAJ7308708.1"/>
    <property type="molecule type" value="Genomic_DNA"/>
</dbReference>
<comment type="caution">
    <text evidence="3">The sequence shown here is derived from an EMBL/GenBank/DDBJ whole genome shotgun (WGS) entry which is preliminary data.</text>
</comment>
<gene>
    <name evidence="3" type="ORF">DFH08DRAFT_1088397</name>
</gene>
<evidence type="ECO:0000313" key="3">
    <source>
        <dbReference type="EMBL" id="KAJ7308708.1"/>
    </source>
</evidence>
<reference evidence="3" key="1">
    <citation type="submission" date="2023-03" db="EMBL/GenBank/DDBJ databases">
        <title>Massive genome expansion in bonnet fungi (Mycena s.s.) driven by repeated elements and novel gene families across ecological guilds.</title>
        <authorList>
            <consortium name="Lawrence Berkeley National Laboratory"/>
            <person name="Harder C.B."/>
            <person name="Miyauchi S."/>
            <person name="Viragh M."/>
            <person name="Kuo A."/>
            <person name="Thoen E."/>
            <person name="Andreopoulos B."/>
            <person name="Lu D."/>
            <person name="Skrede I."/>
            <person name="Drula E."/>
            <person name="Henrissat B."/>
            <person name="Morin E."/>
            <person name="Kohler A."/>
            <person name="Barry K."/>
            <person name="LaButti K."/>
            <person name="Morin E."/>
            <person name="Salamov A."/>
            <person name="Lipzen A."/>
            <person name="Mereny Z."/>
            <person name="Hegedus B."/>
            <person name="Baldrian P."/>
            <person name="Stursova M."/>
            <person name="Weitz H."/>
            <person name="Taylor A."/>
            <person name="Grigoriev I.V."/>
            <person name="Nagy L.G."/>
            <person name="Martin F."/>
            <person name="Kauserud H."/>
        </authorList>
    </citation>
    <scope>NUCLEOTIDE SEQUENCE</scope>
    <source>
        <strain evidence="3">CBHHK002</strain>
    </source>
</reference>
<keyword evidence="4" id="KW-1185">Reference proteome</keyword>
<feature type="transmembrane region" description="Helical" evidence="2">
    <location>
        <begin position="34"/>
        <end position="59"/>
    </location>
</feature>
<sequence length="132" mass="14992">MWCAVLGNHVVFDLPILTQQKVIVLTSVAPVRRWCYAAFLVLHYLLFLALFVTLCYYAIFSPPWIFSPWVFHGADLLLQILRRRVVVGCRGEEGRDVTLLADTHPTHPHPARDRRPAHGSAHPAARADRGRT</sequence>
<name>A0AAD6Z616_9AGAR</name>
<evidence type="ECO:0000256" key="2">
    <source>
        <dbReference type="SAM" id="Phobius"/>
    </source>
</evidence>
<organism evidence="3 4">
    <name type="scientific">Mycena albidolilacea</name>
    <dbReference type="NCBI Taxonomy" id="1033008"/>
    <lineage>
        <taxon>Eukaryota</taxon>
        <taxon>Fungi</taxon>
        <taxon>Dikarya</taxon>
        <taxon>Basidiomycota</taxon>
        <taxon>Agaricomycotina</taxon>
        <taxon>Agaricomycetes</taxon>
        <taxon>Agaricomycetidae</taxon>
        <taxon>Agaricales</taxon>
        <taxon>Marasmiineae</taxon>
        <taxon>Mycenaceae</taxon>
        <taxon>Mycena</taxon>
    </lineage>
</organism>
<evidence type="ECO:0000313" key="4">
    <source>
        <dbReference type="Proteomes" id="UP001218218"/>
    </source>
</evidence>
<dbReference type="Proteomes" id="UP001218218">
    <property type="component" value="Unassembled WGS sequence"/>
</dbReference>
<proteinExistence type="predicted"/>
<accession>A0AAD6Z616</accession>
<keyword evidence="2" id="KW-1133">Transmembrane helix</keyword>